<organism evidence="3 4">
    <name type="scientific">Oceanicoccus sagamiensis</name>
    <dbReference type="NCBI Taxonomy" id="716816"/>
    <lineage>
        <taxon>Bacteria</taxon>
        <taxon>Pseudomonadati</taxon>
        <taxon>Pseudomonadota</taxon>
        <taxon>Gammaproteobacteria</taxon>
        <taxon>Cellvibrionales</taxon>
        <taxon>Spongiibacteraceae</taxon>
        <taxon>Oceanicoccus</taxon>
    </lineage>
</organism>
<evidence type="ECO:0000313" key="3">
    <source>
        <dbReference type="EMBL" id="ARN75058.1"/>
    </source>
</evidence>
<proteinExistence type="inferred from homology"/>
<dbReference type="InterPro" id="IPR036409">
    <property type="entry name" value="Aldolase_II/adducin_N_sf"/>
</dbReference>
<dbReference type="Pfam" id="PF00596">
    <property type="entry name" value="Aldolase_II"/>
    <property type="match status" value="1"/>
</dbReference>
<accession>A0A1X9NAI5</accession>
<protein>
    <submittedName>
        <fullName evidence="3">Class II aldolase</fullName>
    </submittedName>
</protein>
<comment type="similarity">
    <text evidence="1">Belongs to the aldolase class II family.</text>
</comment>
<dbReference type="NCBIfam" id="NF005451">
    <property type="entry name" value="PRK07044.1"/>
    <property type="match status" value="1"/>
</dbReference>
<dbReference type="InterPro" id="IPR051017">
    <property type="entry name" value="Aldolase-II_Adducin_sf"/>
</dbReference>
<dbReference type="OrthoDB" id="8859181at2"/>
<dbReference type="Gene3D" id="3.40.225.10">
    <property type="entry name" value="Class II aldolase/adducin N-terminal domain"/>
    <property type="match status" value="1"/>
</dbReference>
<dbReference type="RefSeq" id="WP_085759224.1">
    <property type="nucleotide sequence ID" value="NZ_CP019343.1"/>
</dbReference>
<evidence type="ECO:0000259" key="2">
    <source>
        <dbReference type="SMART" id="SM01007"/>
    </source>
</evidence>
<name>A0A1X9NAI5_9GAMM</name>
<reference evidence="3 4" key="1">
    <citation type="submission" date="2016-11" db="EMBL/GenBank/DDBJ databases">
        <title>Trade-off between light-utilization and light-protection in marine flavobacteria.</title>
        <authorList>
            <person name="Kumagai Y."/>
        </authorList>
    </citation>
    <scope>NUCLEOTIDE SEQUENCE [LARGE SCALE GENOMIC DNA]</scope>
    <source>
        <strain evidence="3 4">NBRC 107125</strain>
    </source>
</reference>
<dbReference type="SMART" id="SM01007">
    <property type="entry name" value="Aldolase_II"/>
    <property type="match status" value="1"/>
</dbReference>
<dbReference type="GO" id="GO:0005996">
    <property type="term" value="P:monosaccharide metabolic process"/>
    <property type="evidence" value="ECO:0007669"/>
    <property type="project" value="UniProtKB-ARBA"/>
</dbReference>
<dbReference type="AlphaFoldDB" id="A0A1X9NAI5"/>
<feature type="domain" description="Class II aldolase/adducin N-terminal" evidence="2">
    <location>
        <begin position="11"/>
        <end position="191"/>
    </location>
</feature>
<dbReference type="EMBL" id="CP019343">
    <property type="protein sequence ID" value="ARN75058.1"/>
    <property type="molecule type" value="Genomic_DNA"/>
</dbReference>
<dbReference type="InterPro" id="IPR001303">
    <property type="entry name" value="Aldolase_II/adducin_N"/>
</dbReference>
<evidence type="ECO:0000256" key="1">
    <source>
        <dbReference type="ARBA" id="ARBA00037961"/>
    </source>
</evidence>
<keyword evidence="4" id="KW-1185">Reference proteome</keyword>
<dbReference type="PANTHER" id="PTHR10672">
    <property type="entry name" value="ADDUCIN"/>
    <property type="match status" value="1"/>
</dbReference>
<dbReference type="GO" id="GO:0051015">
    <property type="term" value="F:actin filament binding"/>
    <property type="evidence" value="ECO:0007669"/>
    <property type="project" value="TreeGrafter"/>
</dbReference>
<sequence length="245" mass="26920">MSGNSEQDLRIQLAACYRIFDYLGWSELIYNHITVRLPGDQQHFLINPYGLHYSEVTASNLIKVDIDGHIIDNTPHKVNPAGMLIHSAIHAAREDAHCISHLHTDAGMAVACQQQGLRHDNFYSVLLHSQVGYHDFEGLTVTPDEKVRLVANLGDKNQMILRNHGLLSCGSTLPEMFLNTWALQRSCEIQVAADSCGKPLQAIGDEIAAKSAALLNVQTAGAAAGELEFAAMVRKIDAIDPSYKH</sequence>
<evidence type="ECO:0000313" key="4">
    <source>
        <dbReference type="Proteomes" id="UP000193450"/>
    </source>
</evidence>
<dbReference type="GO" id="GO:0005856">
    <property type="term" value="C:cytoskeleton"/>
    <property type="evidence" value="ECO:0007669"/>
    <property type="project" value="TreeGrafter"/>
</dbReference>
<dbReference type="KEGG" id="osg:BST96_13605"/>
<dbReference type="SUPFAM" id="SSF53639">
    <property type="entry name" value="AraD/HMP-PK domain-like"/>
    <property type="match status" value="1"/>
</dbReference>
<dbReference type="STRING" id="716816.BST96_13605"/>
<dbReference type="PANTHER" id="PTHR10672:SF3">
    <property type="entry name" value="PROTEIN HU-LI TAI SHAO"/>
    <property type="match status" value="1"/>
</dbReference>
<gene>
    <name evidence="3" type="ORF">BST96_13605</name>
</gene>
<dbReference type="Proteomes" id="UP000193450">
    <property type="component" value="Chromosome"/>
</dbReference>